<protein>
    <recommendedName>
        <fullName evidence="4 12">Nucleoside diphosphate kinase</fullName>
        <shortName evidence="12">NDK</shortName>
        <shortName evidence="12">NDP kinase</shortName>
        <ecNumber evidence="3 12">2.7.4.6</ecNumber>
    </recommendedName>
    <alternativeName>
        <fullName evidence="12">Nucleoside-2-P kinase</fullName>
    </alternativeName>
</protein>
<evidence type="ECO:0000256" key="10">
    <source>
        <dbReference type="ARBA" id="ARBA00022842"/>
    </source>
</evidence>
<feature type="binding site" evidence="12 13">
    <location>
        <position position="100"/>
    </location>
    <ligand>
        <name>ATP</name>
        <dbReference type="ChEBI" id="CHEBI:30616"/>
    </ligand>
</feature>
<evidence type="ECO:0000256" key="11">
    <source>
        <dbReference type="ARBA" id="ARBA00023080"/>
    </source>
</evidence>
<accession>A0A849A999</accession>
<dbReference type="HAMAP" id="MF_00451">
    <property type="entry name" value="NDP_kinase"/>
    <property type="match status" value="1"/>
</dbReference>
<comment type="subcellular location">
    <subcellularLocation>
        <location evidence="12">Cytoplasm</location>
    </subcellularLocation>
</comment>
<comment type="function">
    <text evidence="12">Major role in the synthesis of nucleoside triphosphates other than ATP. The ATP gamma phosphate is transferred to the NDP beta phosphate via a ping-pong mechanism, using a phosphorylated active-site intermediate.</text>
</comment>
<evidence type="ECO:0000256" key="1">
    <source>
        <dbReference type="ARBA" id="ARBA00001946"/>
    </source>
</evidence>
<feature type="active site" description="Pros-phosphohistidine intermediate" evidence="12 13">
    <location>
        <position position="159"/>
    </location>
</feature>
<evidence type="ECO:0000256" key="7">
    <source>
        <dbReference type="ARBA" id="ARBA00022741"/>
    </source>
</evidence>
<evidence type="ECO:0000256" key="2">
    <source>
        <dbReference type="ARBA" id="ARBA00008142"/>
    </source>
</evidence>
<dbReference type="Proteomes" id="UP000562984">
    <property type="component" value="Unassembled WGS sequence"/>
</dbReference>
<dbReference type="Pfam" id="PF00334">
    <property type="entry name" value="NDK"/>
    <property type="match status" value="1"/>
</dbReference>
<keyword evidence="5 12" id="KW-0808">Transferase</keyword>
<dbReference type="NCBIfam" id="NF001908">
    <property type="entry name" value="PRK00668.1"/>
    <property type="match status" value="1"/>
</dbReference>
<sequence length="178" mass="19026">MPRNSAEKEYDAVPEQTVSDNSASDNSASDNSASDNSASDNSGAERTLVLVKPDGVQRRLVGEVLARIERKGLSLAALQLRTIDAELAKRHYAEHEGKPFFGDLVEFITSGPLVVAVVQGPRAIAAFRQLAGGTDPVEKATPGTIRGDFGLETQYNLVHGSDSAESAAREIELWFGSK</sequence>
<dbReference type="GO" id="GO:0006228">
    <property type="term" value="P:UTP biosynthetic process"/>
    <property type="evidence" value="ECO:0007669"/>
    <property type="project" value="UniProtKB-UniRule"/>
</dbReference>
<feature type="compositionally biased region" description="Basic and acidic residues" evidence="15">
    <location>
        <begin position="1"/>
        <end position="11"/>
    </location>
</feature>
<evidence type="ECO:0000256" key="3">
    <source>
        <dbReference type="ARBA" id="ARBA00012966"/>
    </source>
</evidence>
<keyword evidence="6 12" id="KW-0479">Metal-binding</keyword>
<dbReference type="SMART" id="SM00562">
    <property type="entry name" value="NDK"/>
    <property type="match status" value="1"/>
</dbReference>
<comment type="caution">
    <text evidence="17">The sequence shown here is derived from an EMBL/GenBank/DDBJ whole genome shotgun (WGS) entry which is preliminary data.</text>
</comment>
<reference evidence="17 18" key="1">
    <citation type="submission" date="2020-05" db="EMBL/GenBank/DDBJ databases">
        <title>Nakamurella sp. DB0629 isolated from air conditioner.</title>
        <authorList>
            <person name="Kim D.H."/>
            <person name="Kim D.-U."/>
        </authorList>
    </citation>
    <scope>NUCLEOTIDE SEQUENCE [LARGE SCALE GENOMIC DNA]</scope>
    <source>
        <strain evidence="17 18">DB0629</strain>
    </source>
</reference>
<keyword evidence="7 12" id="KW-0547">Nucleotide-binding</keyword>
<evidence type="ECO:0000256" key="8">
    <source>
        <dbReference type="ARBA" id="ARBA00022777"/>
    </source>
</evidence>
<feature type="compositionally biased region" description="Low complexity" evidence="15">
    <location>
        <begin position="19"/>
        <end position="42"/>
    </location>
</feature>
<keyword evidence="12" id="KW-0597">Phosphoprotein</keyword>
<organism evidence="17 18">
    <name type="scientific">Nakamurella aerolata</name>
    <dbReference type="NCBI Taxonomy" id="1656892"/>
    <lineage>
        <taxon>Bacteria</taxon>
        <taxon>Bacillati</taxon>
        <taxon>Actinomycetota</taxon>
        <taxon>Actinomycetes</taxon>
        <taxon>Nakamurellales</taxon>
        <taxon>Nakamurellaceae</taxon>
        <taxon>Nakamurella</taxon>
    </lineage>
</organism>
<dbReference type="SUPFAM" id="SSF54919">
    <property type="entry name" value="Nucleoside diphosphate kinase, NDK"/>
    <property type="match status" value="1"/>
</dbReference>
<evidence type="ECO:0000256" key="5">
    <source>
        <dbReference type="ARBA" id="ARBA00022679"/>
    </source>
</evidence>
<comment type="catalytic activity">
    <reaction evidence="12">
        <text>a 2'-deoxyribonucleoside 5'-diphosphate + ATP = a 2'-deoxyribonucleoside 5'-triphosphate + ADP</text>
        <dbReference type="Rhea" id="RHEA:44640"/>
        <dbReference type="ChEBI" id="CHEBI:30616"/>
        <dbReference type="ChEBI" id="CHEBI:61560"/>
        <dbReference type="ChEBI" id="CHEBI:73316"/>
        <dbReference type="ChEBI" id="CHEBI:456216"/>
        <dbReference type="EC" id="2.7.4.6"/>
    </reaction>
</comment>
<gene>
    <name evidence="12 17" type="primary">ndk</name>
    <name evidence="17" type="ORF">HKD39_12770</name>
</gene>
<dbReference type="EMBL" id="JABEND010000007">
    <property type="protein sequence ID" value="NNG36567.1"/>
    <property type="molecule type" value="Genomic_DNA"/>
</dbReference>
<dbReference type="InterPro" id="IPR036850">
    <property type="entry name" value="NDK-like_dom_sf"/>
</dbReference>
<keyword evidence="12" id="KW-0963">Cytoplasm</keyword>
<feature type="domain" description="Nucleoside diphosphate kinase-like" evidence="16">
    <location>
        <begin position="44"/>
        <end position="178"/>
    </location>
</feature>
<evidence type="ECO:0000256" key="6">
    <source>
        <dbReference type="ARBA" id="ARBA00022723"/>
    </source>
</evidence>
<evidence type="ECO:0000256" key="15">
    <source>
        <dbReference type="SAM" id="MobiDB-lite"/>
    </source>
</evidence>
<comment type="similarity">
    <text evidence="2 12 13 14">Belongs to the NDK family.</text>
</comment>
<dbReference type="PRINTS" id="PR01243">
    <property type="entry name" value="NUCDPKINASE"/>
</dbReference>
<dbReference type="FunFam" id="3.30.70.141:FF:000003">
    <property type="entry name" value="Nucleoside diphosphate kinase"/>
    <property type="match status" value="1"/>
</dbReference>
<dbReference type="PANTHER" id="PTHR11349">
    <property type="entry name" value="NUCLEOSIDE DIPHOSPHATE KINASE"/>
    <property type="match status" value="1"/>
</dbReference>
<keyword evidence="11 12" id="KW-0546">Nucleotide metabolism</keyword>
<comment type="catalytic activity">
    <reaction evidence="12">
        <text>a ribonucleoside 5'-diphosphate + ATP = a ribonucleoside 5'-triphosphate + ADP</text>
        <dbReference type="Rhea" id="RHEA:18113"/>
        <dbReference type="ChEBI" id="CHEBI:30616"/>
        <dbReference type="ChEBI" id="CHEBI:57930"/>
        <dbReference type="ChEBI" id="CHEBI:61557"/>
        <dbReference type="ChEBI" id="CHEBI:456216"/>
        <dbReference type="EC" id="2.7.4.6"/>
    </reaction>
</comment>
<dbReference type="InterPro" id="IPR034907">
    <property type="entry name" value="NDK-like_dom"/>
</dbReference>
<dbReference type="AlphaFoldDB" id="A0A849A999"/>
<keyword evidence="18" id="KW-1185">Reference proteome</keyword>
<name>A0A849A999_9ACTN</name>
<feature type="region of interest" description="Disordered" evidence="15">
    <location>
        <begin position="1"/>
        <end position="46"/>
    </location>
</feature>
<dbReference type="GO" id="GO:0005524">
    <property type="term" value="F:ATP binding"/>
    <property type="evidence" value="ECO:0007669"/>
    <property type="project" value="UniProtKB-UniRule"/>
</dbReference>
<keyword evidence="10 12" id="KW-0460">Magnesium</keyword>
<dbReference type="PROSITE" id="PS51374">
    <property type="entry name" value="NDPK_LIKE"/>
    <property type="match status" value="1"/>
</dbReference>
<evidence type="ECO:0000256" key="13">
    <source>
        <dbReference type="PROSITE-ProRule" id="PRU00706"/>
    </source>
</evidence>
<comment type="cofactor">
    <cofactor evidence="1 12">
        <name>Mg(2+)</name>
        <dbReference type="ChEBI" id="CHEBI:18420"/>
    </cofactor>
</comment>
<dbReference type="CDD" id="cd04413">
    <property type="entry name" value="NDPk_I"/>
    <property type="match status" value="1"/>
</dbReference>
<evidence type="ECO:0000256" key="14">
    <source>
        <dbReference type="RuleBase" id="RU004011"/>
    </source>
</evidence>
<dbReference type="GO" id="GO:0005737">
    <property type="term" value="C:cytoplasm"/>
    <property type="evidence" value="ECO:0007669"/>
    <property type="project" value="UniProtKB-SubCell"/>
</dbReference>
<dbReference type="GO" id="GO:0006183">
    <property type="term" value="P:GTP biosynthetic process"/>
    <property type="evidence" value="ECO:0007669"/>
    <property type="project" value="UniProtKB-UniRule"/>
</dbReference>
<feature type="binding site" evidence="12 13">
    <location>
        <position position="134"/>
    </location>
    <ligand>
        <name>ATP</name>
        <dbReference type="ChEBI" id="CHEBI:30616"/>
    </ligand>
</feature>
<evidence type="ECO:0000313" key="18">
    <source>
        <dbReference type="Proteomes" id="UP000562984"/>
    </source>
</evidence>
<feature type="binding site" evidence="12 13">
    <location>
        <position position="128"/>
    </location>
    <ligand>
        <name>ATP</name>
        <dbReference type="ChEBI" id="CHEBI:30616"/>
    </ligand>
</feature>
<evidence type="ECO:0000259" key="16">
    <source>
        <dbReference type="SMART" id="SM00562"/>
    </source>
</evidence>
<evidence type="ECO:0000256" key="4">
    <source>
        <dbReference type="ARBA" id="ARBA00017632"/>
    </source>
</evidence>
<feature type="binding site" evidence="12 13">
    <location>
        <position position="52"/>
    </location>
    <ligand>
        <name>ATP</name>
        <dbReference type="ChEBI" id="CHEBI:30616"/>
    </ligand>
</feature>
<dbReference type="Gene3D" id="3.30.70.141">
    <property type="entry name" value="Nucleoside diphosphate kinase-like domain"/>
    <property type="match status" value="1"/>
</dbReference>
<evidence type="ECO:0000256" key="9">
    <source>
        <dbReference type="ARBA" id="ARBA00022840"/>
    </source>
</evidence>
<proteinExistence type="inferred from homology"/>
<dbReference type="InterPro" id="IPR001564">
    <property type="entry name" value="Nucleoside_diP_kinase"/>
</dbReference>
<comment type="subunit">
    <text evidence="12">Homotetramer.</text>
</comment>
<dbReference type="EC" id="2.7.4.6" evidence="3 12"/>
<keyword evidence="9 12" id="KW-0067">ATP-binding</keyword>
<keyword evidence="8 12" id="KW-0418">Kinase</keyword>
<feature type="binding site" evidence="12 13">
    <location>
        <position position="146"/>
    </location>
    <ligand>
        <name>ATP</name>
        <dbReference type="ChEBI" id="CHEBI:30616"/>
    </ligand>
</feature>
<dbReference type="GO" id="GO:0046872">
    <property type="term" value="F:metal ion binding"/>
    <property type="evidence" value="ECO:0007669"/>
    <property type="project" value="UniProtKB-KW"/>
</dbReference>
<evidence type="ECO:0000256" key="12">
    <source>
        <dbReference type="HAMAP-Rule" id="MF_00451"/>
    </source>
</evidence>
<evidence type="ECO:0000313" key="17">
    <source>
        <dbReference type="EMBL" id="NNG36567.1"/>
    </source>
</evidence>
<feature type="binding site" evidence="12 13">
    <location>
        <position position="156"/>
    </location>
    <ligand>
        <name>ATP</name>
        <dbReference type="ChEBI" id="CHEBI:30616"/>
    </ligand>
</feature>
<dbReference type="GO" id="GO:0006241">
    <property type="term" value="P:CTP biosynthetic process"/>
    <property type="evidence" value="ECO:0007669"/>
    <property type="project" value="UniProtKB-UniRule"/>
</dbReference>
<dbReference type="GO" id="GO:0004550">
    <property type="term" value="F:nucleoside diphosphate kinase activity"/>
    <property type="evidence" value="ECO:0007669"/>
    <property type="project" value="UniProtKB-UniRule"/>
</dbReference>